<reference evidence="1" key="1">
    <citation type="submission" date="2006-04" db="EMBL/GenBank/DDBJ databases">
        <authorList>
            <person name="Underwood B.A."/>
            <person name="Xiao Y."/>
            <person name="Moskal W."/>
            <person name="Monaghan E."/>
            <person name="Wang W."/>
            <person name="Redman J."/>
            <person name="Wu H.C."/>
            <person name="Utterback T."/>
            <person name="Town C.D."/>
        </authorList>
    </citation>
    <scope>NUCLEOTIDE SEQUENCE</scope>
</reference>
<organism evidence="1">
    <name type="scientific">Arabidopsis thaliana</name>
    <name type="common">Mouse-ear cress</name>
    <dbReference type="NCBI Taxonomy" id="3702"/>
    <lineage>
        <taxon>Eukaryota</taxon>
        <taxon>Viridiplantae</taxon>
        <taxon>Streptophyta</taxon>
        <taxon>Embryophyta</taxon>
        <taxon>Tracheophyta</taxon>
        <taxon>Spermatophyta</taxon>
        <taxon>Magnoliopsida</taxon>
        <taxon>eudicotyledons</taxon>
        <taxon>Gunneridae</taxon>
        <taxon>Pentapetalae</taxon>
        <taxon>rosids</taxon>
        <taxon>malvids</taxon>
        <taxon>Brassicales</taxon>
        <taxon>Brassicaceae</taxon>
        <taxon>Camelineae</taxon>
        <taxon>Arabidopsis</taxon>
    </lineage>
</organism>
<protein>
    <submittedName>
        <fullName evidence="1">Uncharacterized protein</fullName>
    </submittedName>
</protein>
<proteinExistence type="evidence at transcript level"/>
<reference evidence="2" key="2">
    <citation type="submission" date="2006-07" db="EMBL/GenBank/DDBJ databases">
        <title>Large-scale analysis of RIKEN Arabidopsis full-length (RAFL) cDNAs.</title>
        <authorList>
            <person name="Totoki Y."/>
            <person name="Seki M."/>
            <person name="Ishida J."/>
            <person name="Nakajima M."/>
            <person name="Enju A."/>
            <person name="Morosawa T."/>
            <person name="Kamiya A."/>
            <person name="Narusaka M."/>
            <person name="Shin-i T."/>
            <person name="Nakagawa M."/>
            <person name="Sakamoto N."/>
            <person name="Oishi K."/>
            <person name="Kohara Y."/>
            <person name="Kobayashi M."/>
            <person name="Toyoda A."/>
            <person name="Sakaki Y."/>
            <person name="Sakurai T."/>
            <person name="Iida K."/>
            <person name="Akiyama K."/>
            <person name="Satou M."/>
            <person name="Toyoda T."/>
            <person name="Konagaya A."/>
            <person name="Carninci P."/>
            <person name="Kawai J."/>
            <person name="Hayashizaki Y."/>
            <person name="Shinozaki K."/>
        </authorList>
    </citation>
    <scope>NUCLEOTIDE SEQUENCE</scope>
</reference>
<name>Q1G3D5_ARATH</name>
<dbReference type="EMBL" id="AK228537">
    <property type="protein sequence ID" value="BAF00459.1"/>
    <property type="molecule type" value="mRNA"/>
</dbReference>
<sequence length="59" mass="6558">MFSVDVAVFFTNPLSFHRCVQGIISSSIPFAQEEQRIDFTNMGVVIDEASLALVFLGDF</sequence>
<evidence type="ECO:0000313" key="1">
    <source>
        <dbReference type="EMBL" id="ABF59261.1"/>
    </source>
</evidence>
<dbReference type="EMBL" id="DQ487649">
    <property type="protein sequence ID" value="ABF59261.1"/>
    <property type="molecule type" value="mRNA"/>
</dbReference>
<dbReference type="AlphaFoldDB" id="Q1G3D5"/>
<accession>Q1G3D5</accession>
<evidence type="ECO:0000313" key="2">
    <source>
        <dbReference type="EMBL" id="BAF00459.1"/>
    </source>
</evidence>